<accession>A0A811JX22</accession>
<gene>
    <name evidence="2" type="ORF">BOKJ2_LOCUS2256</name>
</gene>
<evidence type="ECO:0000313" key="2">
    <source>
        <dbReference type="EMBL" id="CAD5207572.1"/>
    </source>
</evidence>
<dbReference type="EMBL" id="CAJFCW020000001">
    <property type="protein sequence ID" value="CAG9086174.1"/>
    <property type="molecule type" value="Genomic_DNA"/>
</dbReference>
<feature type="region of interest" description="Disordered" evidence="1">
    <location>
        <begin position="222"/>
        <end position="308"/>
    </location>
</feature>
<reference evidence="2" key="1">
    <citation type="submission" date="2020-09" db="EMBL/GenBank/DDBJ databases">
        <authorList>
            <person name="Kikuchi T."/>
        </authorList>
    </citation>
    <scope>NUCLEOTIDE SEQUENCE</scope>
    <source>
        <strain evidence="2">SH1</strain>
    </source>
</reference>
<organism evidence="2 3">
    <name type="scientific">Bursaphelenchus okinawaensis</name>
    <dbReference type="NCBI Taxonomy" id="465554"/>
    <lineage>
        <taxon>Eukaryota</taxon>
        <taxon>Metazoa</taxon>
        <taxon>Ecdysozoa</taxon>
        <taxon>Nematoda</taxon>
        <taxon>Chromadorea</taxon>
        <taxon>Rhabditida</taxon>
        <taxon>Tylenchina</taxon>
        <taxon>Tylenchomorpha</taxon>
        <taxon>Aphelenchoidea</taxon>
        <taxon>Aphelenchoididae</taxon>
        <taxon>Bursaphelenchus</taxon>
    </lineage>
</organism>
<name>A0A811JX22_9BILA</name>
<evidence type="ECO:0000313" key="3">
    <source>
        <dbReference type="Proteomes" id="UP000614601"/>
    </source>
</evidence>
<sequence length="426" mass="46565">MCDDSFAASTTKFGNQSLLWSPADDPERVYTFIRKQTRFNKTDQKNYHYYVCQDCRLIRDKQVKDKVNIVSWSAPRITLTEDMKMVKSPTETLHLHMCARKTRDTVRECRKLDIYDEKASLGRRSGGSSPSTDAAPSPFLVASSPPPMVGIDWSSFASALLAQNNGNMSGFGNNEPVFRPIKQEVPDVMASITPTTTWFRAPAVSPALPASASEYGVQIGSAASPASSSASSSSGAVSSSSTSVAPSSSSSSPAASATSGFDSKAKSTSLTSDSESNSASSDSEAKPSSSSSDSAEPPRRKTSKRSLNQISEVLMKKRCEEHPLRTLYPTYDALLGFTVQLLKEREEIEAKKKMEESKKANKKPMEKRKTMDKKSREGKTMVEAGVMTMDKEKPVESQNNVDMDKLAHILPALKMFLANNMVQQQT</sequence>
<proteinExistence type="predicted"/>
<feature type="compositionally biased region" description="Low complexity" evidence="1">
    <location>
        <begin position="267"/>
        <end position="295"/>
    </location>
</feature>
<dbReference type="Proteomes" id="UP000783686">
    <property type="component" value="Unassembled WGS sequence"/>
</dbReference>
<keyword evidence="3" id="KW-1185">Reference proteome</keyword>
<feature type="region of interest" description="Disordered" evidence="1">
    <location>
        <begin position="351"/>
        <end position="400"/>
    </location>
</feature>
<dbReference type="EMBL" id="CAJFDH010000001">
    <property type="protein sequence ID" value="CAD5207572.1"/>
    <property type="molecule type" value="Genomic_DNA"/>
</dbReference>
<feature type="compositionally biased region" description="Basic and acidic residues" evidence="1">
    <location>
        <begin position="351"/>
        <end position="380"/>
    </location>
</feature>
<evidence type="ECO:0000256" key="1">
    <source>
        <dbReference type="SAM" id="MobiDB-lite"/>
    </source>
</evidence>
<dbReference type="Proteomes" id="UP000614601">
    <property type="component" value="Unassembled WGS sequence"/>
</dbReference>
<comment type="caution">
    <text evidence="2">The sequence shown here is derived from an EMBL/GenBank/DDBJ whole genome shotgun (WGS) entry which is preliminary data.</text>
</comment>
<feature type="compositionally biased region" description="Low complexity" evidence="1">
    <location>
        <begin position="222"/>
        <end position="259"/>
    </location>
</feature>
<protein>
    <submittedName>
        <fullName evidence="2">Uncharacterized protein</fullName>
    </submittedName>
</protein>
<feature type="region of interest" description="Disordered" evidence="1">
    <location>
        <begin position="120"/>
        <end position="140"/>
    </location>
</feature>
<dbReference type="AlphaFoldDB" id="A0A811JX22"/>